<dbReference type="GO" id="GO:0015074">
    <property type="term" value="P:DNA integration"/>
    <property type="evidence" value="ECO:0007669"/>
    <property type="project" value="InterPro"/>
</dbReference>
<dbReference type="InterPro" id="IPR013762">
    <property type="entry name" value="Integrase-like_cat_sf"/>
</dbReference>
<dbReference type="InterPro" id="IPR011010">
    <property type="entry name" value="DNA_brk_join_enz"/>
</dbReference>
<organism evidence="3 4">
    <name type="scientific">Rubidibacter lacunae KORDI 51-2</name>
    <dbReference type="NCBI Taxonomy" id="582515"/>
    <lineage>
        <taxon>Bacteria</taxon>
        <taxon>Bacillati</taxon>
        <taxon>Cyanobacteriota</taxon>
        <taxon>Cyanophyceae</taxon>
        <taxon>Oscillatoriophycideae</taxon>
        <taxon>Chroococcales</taxon>
        <taxon>Aphanothecaceae</taxon>
        <taxon>Rubidibacter</taxon>
    </lineage>
</organism>
<dbReference type="InterPro" id="IPR002104">
    <property type="entry name" value="Integrase_catalytic"/>
</dbReference>
<dbReference type="InParanoid" id="U5DNU1"/>
<comment type="caution">
    <text evidence="3">The sequence shown here is derived from an EMBL/GenBank/DDBJ whole genome shotgun (WGS) entry which is preliminary data.</text>
</comment>
<evidence type="ECO:0000313" key="4">
    <source>
        <dbReference type="Proteomes" id="UP000016960"/>
    </source>
</evidence>
<proteinExistence type="predicted"/>
<evidence type="ECO:0000259" key="2">
    <source>
        <dbReference type="PROSITE" id="PS51898"/>
    </source>
</evidence>
<dbReference type="STRING" id="582515.KR51_00019430"/>
<name>U5DNU1_9CHRO</name>
<keyword evidence="4" id="KW-1185">Reference proteome</keyword>
<keyword evidence="1" id="KW-0233">DNA recombination</keyword>
<gene>
    <name evidence="3" type="ORF">KR51_00019430</name>
</gene>
<dbReference type="SUPFAM" id="SSF56349">
    <property type="entry name" value="DNA breaking-rejoining enzymes"/>
    <property type="match status" value="1"/>
</dbReference>
<protein>
    <recommendedName>
        <fullName evidence="2">Tyr recombinase domain-containing protein</fullName>
    </recommendedName>
</protein>
<dbReference type="GO" id="GO:0003677">
    <property type="term" value="F:DNA binding"/>
    <property type="evidence" value="ECO:0007669"/>
    <property type="project" value="InterPro"/>
</dbReference>
<dbReference type="Gene3D" id="1.10.443.10">
    <property type="entry name" value="Intergrase catalytic core"/>
    <property type="match status" value="1"/>
</dbReference>
<dbReference type="AlphaFoldDB" id="U5DNU1"/>
<dbReference type="PROSITE" id="PS51898">
    <property type="entry name" value="TYR_RECOMBINASE"/>
    <property type="match status" value="1"/>
</dbReference>
<dbReference type="Proteomes" id="UP000016960">
    <property type="component" value="Unassembled WGS sequence"/>
</dbReference>
<evidence type="ECO:0000256" key="1">
    <source>
        <dbReference type="ARBA" id="ARBA00023172"/>
    </source>
</evidence>
<dbReference type="EMBL" id="ASSJ01000049">
    <property type="protein sequence ID" value="ERN41375.1"/>
    <property type="molecule type" value="Genomic_DNA"/>
</dbReference>
<reference evidence="3 4" key="1">
    <citation type="submission" date="2013-05" db="EMBL/GenBank/DDBJ databases">
        <title>Draft genome sequence of Rubidibacter lacunae KORDI 51-2.</title>
        <authorList>
            <person name="Choi D.H."/>
            <person name="Noh J.H."/>
            <person name="Kwon K.-K."/>
            <person name="Lee J.-H."/>
            <person name="Ryu J.-Y."/>
        </authorList>
    </citation>
    <scope>NUCLEOTIDE SEQUENCE [LARGE SCALE GENOMIC DNA]</scope>
    <source>
        <strain evidence="3 4">KORDI 51-2</strain>
    </source>
</reference>
<dbReference type="GO" id="GO:0006310">
    <property type="term" value="P:DNA recombination"/>
    <property type="evidence" value="ECO:0007669"/>
    <property type="project" value="UniProtKB-KW"/>
</dbReference>
<accession>U5DNU1</accession>
<evidence type="ECO:0000313" key="3">
    <source>
        <dbReference type="EMBL" id="ERN41375.1"/>
    </source>
</evidence>
<dbReference type="eggNOG" id="COG0582">
    <property type="taxonomic scope" value="Bacteria"/>
</dbReference>
<sequence>MRDRVAQANGRLKASSIGVRIEMRKNRLLLRSTLPPKPGSDRKEPHQQRIFLGVHANPAGVKVAEAKAREISAQLDLGSFSWESYGKSKPVETIPETEKLVQCFREHYFSTRQLTETTHQTWCKDYLRVFRELPPHEELTVARLERAVLATEPGTRLRDRFCVALGALAKFADLPFDTSKYRGKKSTRRINPRDLPDDRTIAEWFLKLSTRNPQWGWVYGIIAAYGLRPSEVWLFDTEAIKNEPGIISVLAGKTGYREGVMPLYPEWWQEWGLFEVKLPTNNSKDIGRAVGQYFRRAGVPFKPYDLRHAWAGRAAKFGIDTGSAAYQMGHSVQIHHTHYGHWYNDRHQRLVFSLILQRADRPMAPELPAETEAIGTPAAC</sequence>
<feature type="domain" description="Tyr recombinase" evidence="2">
    <location>
        <begin position="194"/>
        <end position="353"/>
    </location>
</feature>